<evidence type="ECO:0000256" key="2">
    <source>
        <dbReference type="SAM" id="Phobius"/>
    </source>
</evidence>
<protein>
    <submittedName>
        <fullName evidence="3">Uncharacterized protein</fullName>
    </submittedName>
</protein>
<accession>A0A1Q3D518</accession>
<feature type="compositionally biased region" description="Basic residues" evidence="1">
    <location>
        <begin position="41"/>
        <end position="55"/>
    </location>
</feature>
<keyword evidence="2" id="KW-0812">Transmembrane</keyword>
<dbReference type="Proteomes" id="UP000187406">
    <property type="component" value="Unassembled WGS sequence"/>
</dbReference>
<keyword evidence="2" id="KW-1133">Transmembrane helix</keyword>
<comment type="caution">
    <text evidence="3">The sequence shown here is derived from an EMBL/GenBank/DDBJ whole genome shotgun (WGS) entry which is preliminary data.</text>
</comment>
<keyword evidence="2" id="KW-0472">Membrane</keyword>
<organism evidence="3 4">
    <name type="scientific">Cephalotus follicularis</name>
    <name type="common">Albany pitcher plant</name>
    <dbReference type="NCBI Taxonomy" id="3775"/>
    <lineage>
        <taxon>Eukaryota</taxon>
        <taxon>Viridiplantae</taxon>
        <taxon>Streptophyta</taxon>
        <taxon>Embryophyta</taxon>
        <taxon>Tracheophyta</taxon>
        <taxon>Spermatophyta</taxon>
        <taxon>Magnoliopsida</taxon>
        <taxon>eudicotyledons</taxon>
        <taxon>Gunneridae</taxon>
        <taxon>Pentapetalae</taxon>
        <taxon>rosids</taxon>
        <taxon>fabids</taxon>
        <taxon>Oxalidales</taxon>
        <taxon>Cephalotaceae</taxon>
        <taxon>Cephalotus</taxon>
    </lineage>
</organism>
<reference evidence="4" key="1">
    <citation type="submission" date="2016-04" db="EMBL/GenBank/DDBJ databases">
        <title>Cephalotus genome sequencing.</title>
        <authorList>
            <person name="Fukushima K."/>
            <person name="Hasebe M."/>
            <person name="Fang X."/>
        </authorList>
    </citation>
    <scope>NUCLEOTIDE SEQUENCE [LARGE SCALE GENOMIC DNA]</scope>
    <source>
        <strain evidence="4">cv. St1</strain>
    </source>
</reference>
<feature type="region of interest" description="Disordered" evidence="1">
    <location>
        <begin position="39"/>
        <end position="61"/>
    </location>
</feature>
<name>A0A1Q3D518_CEPFO</name>
<keyword evidence="4" id="KW-1185">Reference proteome</keyword>
<evidence type="ECO:0000313" key="4">
    <source>
        <dbReference type="Proteomes" id="UP000187406"/>
    </source>
</evidence>
<dbReference type="EMBL" id="BDDD01004387">
    <property type="protein sequence ID" value="GAV87570.1"/>
    <property type="molecule type" value="Genomic_DNA"/>
</dbReference>
<evidence type="ECO:0000313" key="3">
    <source>
        <dbReference type="EMBL" id="GAV87570.1"/>
    </source>
</evidence>
<gene>
    <name evidence="3" type="ORF">CFOL_v3_30996</name>
</gene>
<sequence length="102" mass="11980">MRRHGLINGTTATQMPLPMTTRRAAAVVVPSISRRWEKALKRPKQWHQRESRRSRKEPLQVLNGSKTSIIRNPARNTSRHFWVSSLCIIINLMSFFRFHTPF</sequence>
<dbReference type="AlphaFoldDB" id="A0A1Q3D518"/>
<feature type="transmembrane region" description="Helical" evidence="2">
    <location>
        <begin position="81"/>
        <end position="99"/>
    </location>
</feature>
<proteinExistence type="predicted"/>
<evidence type="ECO:0000256" key="1">
    <source>
        <dbReference type="SAM" id="MobiDB-lite"/>
    </source>
</evidence>
<dbReference type="InParanoid" id="A0A1Q3D518"/>